<sequence length="181" mass="20531">MPLQELPPDVLKMLAKYAASPRLVAHLTIVHDVAITLLEQIDASWPLLHYERESVLIGAATHDVGKTVYPDELIGPGSQHEEIGPQLLRESGFPENHARFAHTHGQWEREAAVQLEDILVAFADTIWKGKRNEALEQALALQIAEQCQQEVWEVYMKLDDIACELAKEAHERIIWQGKYQL</sequence>
<dbReference type="AlphaFoldDB" id="A0A4P6JV93"/>
<dbReference type="RefSeq" id="WP_129890303.1">
    <property type="nucleotide sequence ID" value="NZ_CP035758.1"/>
</dbReference>
<evidence type="ECO:0000313" key="3">
    <source>
        <dbReference type="Proteomes" id="UP000290365"/>
    </source>
</evidence>
<dbReference type="OrthoDB" id="338520at2"/>
<gene>
    <name evidence="2" type="ORF">EPA93_26005</name>
</gene>
<dbReference type="KEGG" id="kbs:EPA93_26005"/>
<keyword evidence="3" id="KW-1185">Reference proteome</keyword>
<dbReference type="Gene3D" id="1.10.3210.10">
    <property type="entry name" value="Hypothetical protein af1432"/>
    <property type="match status" value="1"/>
</dbReference>
<organism evidence="2 3">
    <name type="scientific">Ktedonosporobacter rubrisoli</name>
    <dbReference type="NCBI Taxonomy" id="2509675"/>
    <lineage>
        <taxon>Bacteria</taxon>
        <taxon>Bacillati</taxon>
        <taxon>Chloroflexota</taxon>
        <taxon>Ktedonobacteria</taxon>
        <taxon>Ktedonobacterales</taxon>
        <taxon>Ktedonosporobacteraceae</taxon>
        <taxon>Ktedonosporobacter</taxon>
    </lineage>
</organism>
<dbReference type="Proteomes" id="UP000290365">
    <property type="component" value="Chromosome"/>
</dbReference>
<evidence type="ECO:0000313" key="2">
    <source>
        <dbReference type="EMBL" id="QBD79250.1"/>
    </source>
</evidence>
<name>A0A4P6JV93_KTERU</name>
<dbReference type="EMBL" id="CP035758">
    <property type="protein sequence ID" value="QBD79250.1"/>
    <property type="molecule type" value="Genomic_DNA"/>
</dbReference>
<dbReference type="SUPFAM" id="SSF109604">
    <property type="entry name" value="HD-domain/PDEase-like"/>
    <property type="match status" value="1"/>
</dbReference>
<dbReference type="InterPro" id="IPR006674">
    <property type="entry name" value="HD_domain"/>
</dbReference>
<reference evidence="2 3" key="1">
    <citation type="submission" date="2019-01" db="EMBL/GenBank/DDBJ databases">
        <title>Ktedonosporobacter rubrisoli SCAWS-G2.</title>
        <authorList>
            <person name="Huang Y."/>
            <person name="Yan B."/>
        </authorList>
    </citation>
    <scope>NUCLEOTIDE SEQUENCE [LARGE SCALE GENOMIC DNA]</scope>
    <source>
        <strain evidence="2 3">SCAWS-G2</strain>
    </source>
</reference>
<accession>A0A4P6JV93</accession>
<protein>
    <submittedName>
        <fullName evidence="2">HD domain-containing protein</fullName>
    </submittedName>
</protein>
<feature type="domain" description="HD" evidence="1">
    <location>
        <begin position="42"/>
        <end position="125"/>
    </location>
</feature>
<proteinExistence type="predicted"/>
<evidence type="ECO:0000259" key="1">
    <source>
        <dbReference type="Pfam" id="PF01966"/>
    </source>
</evidence>
<dbReference type="Pfam" id="PF01966">
    <property type="entry name" value="HD"/>
    <property type="match status" value="1"/>
</dbReference>